<organism evidence="2 3">
    <name type="scientific">Yanghanlia caeni</name>
    <dbReference type="NCBI Taxonomy" id="3064283"/>
    <lineage>
        <taxon>Bacteria</taxon>
        <taxon>Pseudomonadati</taxon>
        <taxon>Pseudomonadota</taxon>
        <taxon>Betaproteobacteria</taxon>
        <taxon>Burkholderiales</taxon>
        <taxon>Alcaligenaceae</taxon>
        <taxon>Yanghanlia</taxon>
    </lineage>
</organism>
<evidence type="ECO:0008006" key="4">
    <source>
        <dbReference type="Google" id="ProtNLM"/>
    </source>
</evidence>
<keyword evidence="1" id="KW-0732">Signal</keyword>
<evidence type="ECO:0000313" key="3">
    <source>
        <dbReference type="Proteomes" id="UP001232156"/>
    </source>
</evidence>
<proteinExistence type="predicted"/>
<dbReference type="RefSeq" id="WP_347287753.1">
    <property type="nucleotide sequence ID" value="NZ_JAUZQE010000068.1"/>
</dbReference>
<gene>
    <name evidence="2" type="ORF">Q8947_14705</name>
</gene>
<evidence type="ECO:0000313" key="2">
    <source>
        <dbReference type="EMBL" id="MDR4127221.1"/>
    </source>
</evidence>
<dbReference type="InterPro" id="IPR038483">
    <property type="entry name" value="YcfL-like_sf"/>
</dbReference>
<dbReference type="EMBL" id="JAUZQE010000068">
    <property type="protein sequence ID" value="MDR4127221.1"/>
    <property type="molecule type" value="Genomic_DNA"/>
</dbReference>
<dbReference type="Gene3D" id="2.60.40.3230">
    <property type="match status" value="1"/>
</dbReference>
<dbReference type="Proteomes" id="UP001232156">
    <property type="component" value="Unassembled WGS sequence"/>
</dbReference>
<keyword evidence="3" id="KW-1185">Reference proteome</keyword>
<protein>
    <recommendedName>
        <fullName evidence="4">DUF4124 domain-containing protein</fullName>
    </recommendedName>
</protein>
<accession>A0ABU1DA56</accession>
<feature type="chain" id="PRO_5047493681" description="DUF4124 domain-containing protein" evidence="1">
    <location>
        <begin position="23"/>
        <end position="144"/>
    </location>
</feature>
<feature type="signal peptide" evidence="1">
    <location>
        <begin position="1"/>
        <end position="22"/>
    </location>
</feature>
<comment type="caution">
    <text evidence="2">The sequence shown here is derived from an EMBL/GenBank/DDBJ whole genome shotgun (WGS) entry which is preliminary data.</text>
</comment>
<reference evidence="2 3" key="1">
    <citation type="submission" date="2023-08" db="EMBL/GenBank/DDBJ databases">
        <title>Alcaligenaceae gen. nov., a novel taxon isolated from the sludge of Yixing Pesticide Factory.</title>
        <authorList>
            <person name="Ruan L."/>
        </authorList>
    </citation>
    <scope>NUCLEOTIDE SEQUENCE [LARGE SCALE GENOMIC DNA]</scope>
    <source>
        <strain evidence="2 3">LG-2</strain>
    </source>
</reference>
<name>A0ABU1DA56_9BURK</name>
<evidence type="ECO:0000256" key="1">
    <source>
        <dbReference type="SAM" id="SignalP"/>
    </source>
</evidence>
<sequence>MKKIGLLSALVAALGMYGHAHAQGITQRVYTCDTTTSSQPLLRVEDEASRAGAILEEPSLITLPNGMKAVQFSVRYAKRLLPSERILKVRYTVDWSDDCGRRITIGAKTLDGLILNPGQYQTVQSTAMHRDATRAVLRIYVRDN</sequence>